<accession>A0A7Z7BI06</accession>
<dbReference type="GO" id="GO:0003677">
    <property type="term" value="F:DNA binding"/>
    <property type="evidence" value="ECO:0007669"/>
    <property type="project" value="InterPro"/>
</dbReference>
<dbReference type="RefSeq" id="WP_080808522.1">
    <property type="nucleotide sequence ID" value="NZ_CP116683.1"/>
</dbReference>
<dbReference type="AlphaFoldDB" id="A0A7Z7BI06"/>
<name>A0A7Z7BI06_9HYPH</name>
<dbReference type="Gene3D" id="1.10.443.10">
    <property type="entry name" value="Intergrase catalytic core"/>
    <property type="match status" value="1"/>
</dbReference>
<evidence type="ECO:0000313" key="3">
    <source>
        <dbReference type="Proteomes" id="UP000198917"/>
    </source>
</evidence>
<evidence type="ECO:0000313" key="2">
    <source>
        <dbReference type="EMBL" id="SDJ28385.1"/>
    </source>
</evidence>
<dbReference type="InterPro" id="IPR013762">
    <property type="entry name" value="Integrase-like_cat_sf"/>
</dbReference>
<comment type="caution">
    <text evidence="2">The sequence shown here is derived from an EMBL/GenBank/DDBJ whole genome shotgun (WGS) entry which is preliminary data.</text>
</comment>
<dbReference type="EMBL" id="FNEW01000001">
    <property type="protein sequence ID" value="SDJ28385.1"/>
    <property type="molecule type" value="Genomic_DNA"/>
</dbReference>
<organism evidence="2 3">
    <name type="scientific">Agrobacterium fabrum</name>
    <dbReference type="NCBI Taxonomy" id="1176649"/>
    <lineage>
        <taxon>Bacteria</taxon>
        <taxon>Pseudomonadati</taxon>
        <taxon>Pseudomonadota</taxon>
        <taxon>Alphaproteobacteria</taxon>
        <taxon>Hyphomicrobiales</taxon>
        <taxon>Rhizobiaceae</taxon>
        <taxon>Rhizobium/Agrobacterium group</taxon>
        <taxon>Agrobacterium</taxon>
        <taxon>Agrobacterium tumefaciens complex</taxon>
    </lineage>
</organism>
<dbReference type="GO" id="GO:0006310">
    <property type="term" value="P:DNA recombination"/>
    <property type="evidence" value="ECO:0007669"/>
    <property type="project" value="UniProtKB-KW"/>
</dbReference>
<dbReference type="SUPFAM" id="SSF56349">
    <property type="entry name" value="DNA breaking-rejoining enzymes"/>
    <property type="match status" value="1"/>
</dbReference>
<evidence type="ECO:0008006" key="4">
    <source>
        <dbReference type="Google" id="ProtNLM"/>
    </source>
</evidence>
<protein>
    <recommendedName>
        <fullName evidence="4">Tyr recombinase domain-containing protein</fullName>
    </recommendedName>
</protein>
<dbReference type="InterPro" id="IPR011010">
    <property type="entry name" value="DNA_brk_join_enz"/>
</dbReference>
<gene>
    <name evidence="2" type="ORF">SAMN05428983_0979</name>
</gene>
<keyword evidence="1" id="KW-0233">DNA recombination</keyword>
<proteinExistence type="predicted"/>
<dbReference type="Proteomes" id="UP000198917">
    <property type="component" value="Unassembled WGS sequence"/>
</dbReference>
<dbReference type="GO" id="GO:0015074">
    <property type="term" value="P:DNA integration"/>
    <property type="evidence" value="ECO:0007669"/>
    <property type="project" value="InterPro"/>
</dbReference>
<reference evidence="2 3" key="1">
    <citation type="submission" date="2016-10" db="EMBL/GenBank/DDBJ databases">
        <authorList>
            <person name="Varghese N."/>
            <person name="Submissions S."/>
        </authorList>
    </citation>
    <scope>NUCLEOTIDE SEQUENCE [LARGE SCALE GENOMIC DNA]</scope>
    <source>
        <strain evidence="2 3">PDC82</strain>
    </source>
</reference>
<evidence type="ECO:0000256" key="1">
    <source>
        <dbReference type="ARBA" id="ARBA00023172"/>
    </source>
</evidence>
<sequence>MSTHITESSFVQMREAFVQASGGIEEIKRLGWEEVARFNLFPGERIGSGLIVVPEDYLPPGRKRRLAARTFDLFGWLDVSHQTWERRCEWIGRASLALWLPYRNARNRTTASASTWTDRITLLLRLVRPAARMMSEEEWDFWPLLRRFQAERFKVATTEARNVSKMDQILQILSEAVEDGIMLSPECLSAAEELHSEKSYLREENDNRVAEKSLAGGKYKYFPNPFVSRLMNVCLWLQDNLSEQIIECWKAAEDAINSSMEPLSRDKIKEIKLSVLRGRNWFDANGNSLTKLPFEFSQREGAETIRSNAWPPTNWSTISLFITLVQITNLSVLAFCTGGRHHEIAGMSDIGAAGHDDLIRSRTYKYSRRLGGIDREWPMHEIAARAVALQDKLASVIRPEGTNHLWVQTRPWGESRRGAPLADLSEQSHATLMRLGLGNVSDGRAHLHRWRHTIARLIGVIVDDAQEVLQDLFGHNNVEHVLVYLLSNPDIAAEALQISEETAFVLTQDAIKEVIAGSAGGLASERLFVAVEDYRMQRGIKALGTDDIEEAALLLRLEGTAFRRVKRGVLCTKAPGQLAPCTRGRGREDVGSCHTNCLNRLELQVERQAIAEELRQLAEQYARTPPEFVMIKERLAGQVLAFSRRAPEGREYLRTALSASDFARVFNDAS</sequence>